<comment type="caution">
    <text evidence="1">The sequence shown here is derived from an EMBL/GenBank/DDBJ whole genome shotgun (WGS) entry which is preliminary data.</text>
</comment>
<keyword evidence="2" id="KW-1185">Reference proteome</keyword>
<dbReference type="AlphaFoldDB" id="A0AAV0U3Q6"/>
<accession>A0AAV0U3Q6</accession>
<dbReference type="EMBL" id="CANTFL010001050">
    <property type="protein sequence ID" value="CAI5730673.1"/>
    <property type="molecule type" value="Genomic_DNA"/>
</dbReference>
<gene>
    <name evidence="1" type="ORF">HBR001_LOCUS4932</name>
</gene>
<reference evidence="1" key="1">
    <citation type="submission" date="2022-12" db="EMBL/GenBank/DDBJ databases">
        <authorList>
            <person name="Webb A."/>
        </authorList>
    </citation>
    <scope>NUCLEOTIDE SEQUENCE</scope>
    <source>
        <strain evidence="1">Hp1</strain>
    </source>
</reference>
<evidence type="ECO:0000313" key="1">
    <source>
        <dbReference type="EMBL" id="CAI5730673.1"/>
    </source>
</evidence>
<sequence>MSGSGMFHVFRVGTAATGVVWLHYLTTMYPQQHFVTTRGRRYRVTHTLLASETDGRFSSTVNVDADSGDGYCIRDVRERLQVAYRQGTVAGLVDIFLCHYMEPVTDSMQTLKN</sequence>
<proteinExistence type="predicted"/>
<evidence type="ECO:0008006" key="3">
    <source>
        <dbReference type="Google" id="ProtNLM"/>
    </source>
</evidence>
<evidence type="ECO:0000313" key="2">
    <source>
        <dbReference type="Proteomes" id="UP001162031"/>
    </source>
</evidence>
<dbReference type="Proteomes" id="UP001162031">
    <property type="component" value="Unassembled WGS sequence"/>
</dbReference>
<organism evidence="1 2">
    <name type="scientific">Hyaloperonospora brassicae</name>
    <name type="common">Brassica downy mildew</name>
    <name type="synonym">Peronospora brassicae</name>
    <dbReference type="NCBI Taxonomy" id="162125"/>
    <lineage>
        <taxon>Eukaryota</taxon>
        <taxon>Sar</taxon>
        <taxon>Stramenopiles</taxon>
        <taxon>Oomycota</taxon>
        <taxon>Peronosporomycetes</taxon>
        <taxon>Peronosporales</taxon>
        <taxon>Peronosporaceae</taxon>
        <taxon>Hyaloperonospora</taxon>
    </lineage>
</organism>
<protein>
    <recommendedName>
        <fullName evidence="3">PRELI/MSF1 domain-containing protein</fullName>
    </recommendedName>
</protein>
<name>A0AAV0U3Q6_HYABA</name>